<comment type="caution">
    <text evidence="2">The sequence shown here is derived from an EMBL/GenBank/DDBJ whole genome shotgun (WGS) entry which is preliminary data.</text>
</comment>
<feature type="transmembrane region" description="Helical" evidence="1">
    <location>
        <begin position="338"/>
        <end position="360"/>
    </location>
</feature>
<feature type="transmembrane region" description="Helical" evidence="1">
    <location>
        <begin position="118"/>
        <end position="141"/>
    </location>
</feature>
<dbReference type="AlphaFoldDB" id="A0A0G0V022"/>
<feature type="transmembrane region" description="Helical" evidence="1">
    <location>
        <begin position="148"/>
        <end position="170"/>
    </location>
</feature>
<feature type="transmembrane region" description="Helical" evidence="1">
    <location>
        <begin position="307"/>
        <end position="326"/>
    </location>
</feature>
<feature type="transmembrane region" description="Helical" evidence="1">
    <location>
        <begin position="190"/>
        <end position="211"/>
    </location>
</feature>
<protein>
    <submittedName>
        <fullName evidence="2">Uncharacterized protein</fullName>
    </submittedName>
</protein>
<proteinExistence type="predicted"/>
<organism evidence="2 3">
    <name type="scientific">Candidatus Roizmanbacteria bacterium GW2011_GWA1_41_13</name>
    <dbReference type="NCBI Taxonomy" id="1618474"/>
    <lineage>
        <taxon>Bacteria</taxon>
        <taxon>Candidatus Roizmaniibacteriota</taxon>
    </lineage>
</organism>
<feature type="transmembrane region" description="Helical" evidence="1">
    <location>
        <begin position="93"/>
        <end position="112"/>
    </location>
</feature>
<reference evidence="2 3" key="1">
    <citation type="journal article" date="2015" name="Nature">
        <title>rRNA introns, odd ribosomes, and small enigmatic genomes across a large radiation of phyla.</title>
        <authorList>
            <person name="Brown C.T."/>
            <person name="Hug L.A."/>
            <person name="Thomas B.C."/>
            <person name="Sharon I."/>
            <person name="Castelle C.J."/>
            <person name="Singh A."/>
            <person name="Wilkins M.J."/>
            <person name="Williams K.H."/>
            <person name="Banfield J.F."/>
        </authorList>
    </citation>
    <scope>NUCLEOTIDE SEQUENCE [LARGE SCALE GENOMIC DNA]</scope>
</reference>
<keyword evidence="1" id="KW-0812">Transmembrane</keyword>
<feature type="transmembrane region" description="Helical" evidence="1">
    <location>
        <begin position="412"/>
        <end position="429"/>
    </location>
</feature>
<dbReference type="EMBL" id="LCAN01000010">
    <property type="protein sequence ID" value="KKR94223.1"/>
    <property type="molecule type" value="Genomic_DNA"/>
</dbReference>
<feature type="transmembrane region" description="Helical" evidence="1">
    <location>
        <begin position="6"/>
        <end position="24"/>
    </location>
</feature>
<feature type="transmembrane region" description="Helical" evidence="1">
    <location>
        <begin position="223"/>
        <end position="242"/>
    </location>
</feature>
<keyword evidence="1" id="KW-0472">Membrane</keyword>
<evidence type="ECO:0000256" key="1">
    <source>
        <dbReference type="SAM" id="Phobius"/>
    </source>
</evidence>
<keyword evidence="1" id="KW-1133">Transmembrane helix</keyword>
<dbReference type="Proteomes" id="UP000034961">
    <property type="component" value="Unassembled WGS sequence"/>
</dbReference>
<evidence type="ECO:0000313" key="3">
    <source>
        <dbReference type="Proteomes" id="UP000034961"/>
    </source>
</evidence>
<sequence>MQRKYLIFEILIIGILALTPLLWFSSDQIVLGHDSGFRLNPMEHLSNLAYSWDESNGFGTDWSLFKGFLVTQFPEAFFTSITGSLGFGQRLTFIFWFFLMGISMFTFIYGFFPERKYFFMRLVASVLYMYNFFLLQAWFIVERAKFSVYAAFPLGLLALVKTLNGSWSVLHGVIFFSLTSFFLNGGGNPTLYGFILIGYGLTSFVYCGKYLINRDWKKFSRAILVILLFLVSFISIQAYWVFPQIELARSSYASTLEGSGGIDGIIGWENMISEHASILNVLRQQGIPDWYGNKAHLYSNTYISNPLYILFSFIPLLIIIYGQMVYPLSAAAKKTRSIVGLLLILWLVSIIFTTGSHRPFGTFYITLIKYIPGFAMFRSAFYKFGSLYWFTSSMLVAYYLYAIIQKLVKAPLIKYCIYGFSVVFILFYHKPFFSGDFFIWNRPFSTKLAVPEYVKDVSDHIDQSSETTRILLFPPLDGHIRADSYQWGFFSLDMLLRLTTDRKTIIANTNGSPQIVTQLYILLMDKDFELFGTLSQYLGITHILWREDILFTNKFTTAESFKSIIDELSQSGMVTLEYERGPWKLFRLTRSGSPSLFTAKPRAVLSETNDIGPLIAKSLIPADAIAVKNLDADIYKITSIIPQSTRVIKAFCTVCQQDDLSSLIMPYAMLLPDSPLYSVIKNREQKSYDATEGNPFVRVEMTLSLANKRLAEVNQLLNRPLESSTEQIVHENIVKYQQLINEAFSETQKLSNESKYRALKRIQNNLQLNFSYLSQVKSPFGIAGDELRQVSLFLQKNYMGIERQYMEESEDFSTVSYFLYVPSSDTYAIHLVPDDTNPQSMIIDDIPVTTNDPQVQLNEGTHRLILNYAQSKNVIEIYETDQADDEAREINIPFGESREYALNSLDPSTDYIVSFEYRITNGRPVLALGNIEESDERTIFNLNTDQTWSKFSERIPPVVFAKGNKFAFLHSGFEKDGSRFLIRSFKFVPVHTPDIYLIQKTNDGSLSLPDVSFTKETPTLYQVTVQNADNPVLLKFNTTFHKGWNAVYDTGEVINEHMMVDTYANGWLLNRSGSYSLTITYAPQKAFSIGVLTTTSTWIVLVAGMILLVIKRRRV</sequence>
<evidence type="ECO:0000313" key="2">
    <source>
        <dbReference type="EMBL" id="KKR94223.1"/>
    </source>
</evidence>
<feature type="transmembrane region" description="Helical" evidence="1">
    <location>
        <begin position="380"/>
        <end position="400"/>
    </location>
</feature>
<feature type="transmembrane region" description="Helical" evidence="1">
    <location>
        <begin position="1086"/>
        <end position="1110"/>
    </location>
</feature>
<accession>A0A0G0V022</accession>
<name>A0A0G0V022_9BACT</name>
<gene>
    <name evidence="2" type="ORF">UU41_C0010G0010</name>
</gene>